<dbReference type="STRING" id="1715693.PH7735_00493"/>
<sequence length="335" mass="37624">MLPLGAIREFREAKPDIAMGVGLSRGENPPEIFCEGPLWSGDEEQVGQDARWHIGSITKSMTSTLVMQQVDRGNLDLARPVGEYLANVDEVHLGWRAITLLQVLSHTGGLAANPPFCQFRKWRDLGSAIGRRRVLEEAWRKPPKFRTGTHRYSNLGYMLAGLVLEDVLKMPWEDILLQHIAKPLGLTSLGFGAPTGQSDPKGHQKRFFRLRPMWRTDVASDNPRWLGPAGTIHMSMKDMLAYGRAHLNALRGAHPEFLSQDSSMRMQTPVSQNYALGWVIEKDIVWHNGSNTMWYALLMIDPESDTVFAATQNAMMRTQKIDALARRTLRAARGS</sequence>
<dbReference type="SUPFAM" id="SSF56601">
    <property type="entry name" value="beta-lactamase/transpeptidase-like"/>
    <property type="match status" value="1"/>
</dbReference>
<dbReference type="InterPro" id="IPR050491">
    <property type="entry name" value="AmpC-like"/>
</dbReference>
<dbReference type="Gene3D" id="3.40.710.10">
    <property type="entry name" value="DD-peptidase/beta-lactamase superfamily"/>
    <property type="match status" value="1"/>
</dbReference>
<dbReference type="PANTHER" id="PTHR46825">
    <property type="entry name" value="D-ALANYL-D-ALANINE-CARBOXYPEPTIDASE/ENDOPEPTIDASE AMPH"/>
    <property type="match status" value="1"/>
</dbReference>
<dbReference type="PANTHER" id="PTHR46825:SF9">
    <property type="entry name" value="BETA-LACTAMASE-RELATED DOMAIN-CONTAINING PROTEIN"/>
    <property type="match status" value="1"/>
</dbReference>
<evidence type="ECO:0000259" key="1">
    <source>
        <dbReference type="Pfam" id="PF00144"/>
    </source>
</evidence>
<accession>A0A0P1I1R6</accession>
<dbReference type="AlphaFoldDB" id="A0A0P1I1R6"/>
<keyword evidence="3" id="KW-1185">Reference proteome</keyword>
<dbReference type="GeneID" id="83879574"/>
<dbReference type="Pfam" id="PF00144">
    <property type="entry name" value="Beta-lactamase"/>
    <property type="match status" value="1"/>
</dbReference>
<proteinExistence type="predicted"/>
<protein>
    <submittedName>
        <fullName evidence="2">Putative penicillin-binding protein PbpX</fullName>
    </submittedName>
</protein>
<gene>
    <name evidence="2" type="primary">pbpX</name>
    <name evidence="2" type="ORF">PH7735_00493</name>
</gene>
<dbReference type="RefSeq" id="WP_058309727.1">
    <property type="nucleotide sequence ID" value="NZ_CYTW01000001.1"/>
</dbReference>
<dbReference type="InterPro" id="IPR001466">
    <property type="entry name" value="Beta-lactam-related"/>
</dbReference>
<dbReference type="InterPro" id="IPR012338">
    <property type="entry name" value="Beta-lactam/transpept-like"/>
</dbReference>
<evidence type="ECO:0000313" key="2">
    <source>
        <dbReference type="EMBL" id="CUJ85426.1"/>
    </source>
</evidence>
<dbReference type="EMBL" id="CYTW01000001">
    <property type="protein sequence ID" value="CUJ85426.1"/>
    <property type="molecule type" value="Genomic_DNA"/>
</dbReference>
<feature type="domain" description="Beta-lactamase-related" evidence="1">
    <location>
        <begin position="43"/>
        <end position="327"/>
    </location>
</feature>
<evidence type="ECO:0000313" key="3">
    <source>
        <dbReference type="Proteomes" id="UP000051870"/>
    </source>
</evidence>
<organism evidence="2 3">
    <name type="scientific">Shimia thalassica</name>
    <dbReference type="NCBI Taxonomy" id="1715693"/>
    <lineage>
        <taxon>Bacteria</taxon>
        <taxon>Pseudomonadati</taxon>
        <taxon>Pseudomonadota</taxon>
        <taxon>Alphaproteobacteria</taxon>
        <taxon>Rhodobacterales</taxon>
        <taxon>Roseobacteraceae</taxon>
    </lineage>
</organism>
<reference evidence="3" key="1">
    <citation type="submission" date="2015-09" db="EMBL/GenBank/DDBJ databases">
        <authorList>
            <person name="Rodrigo-Torres Lidia"/>
            <person name="Arahal R.David."/>
        </authorList>
    </citation>
    <scope>NUCLEOTIDE SEQUENCE [LARGE SCALE GENOMIC DNA]</scope>
    <source>
        <strain evidence="3">CECT 7735</strain>
    </source>
</reference>
<dbReference type="Proteomes" id="UP000051870">
    <property type="component" value="Unassembled WGS sequence"/>
</dbReference>
<name>A0A0P1I1R6_9RHOB</name>